<organism evidence="7 8">
    <name type="scientific">Enhygromyxa salina</name>
    <dbReference type="NCBI Taxonomy" id="215803"/>
    <lineage>
        <taxon>Bacteria</taxon>
        <taxon>Pseudomonadati</taxon>
        <taxon>Myxococcota</taxon>
        <taxon>Polyangia</taxon>
        <taxon>Nannocystales</taxon>
        <taxon>Nannocystaceae</taxon>
        <taxon>Enhygromyxa</taxon>
    </lineage>
</organism>
<name>A0A0C2CY78_9BACT</name>
<accession>A0A0C2CY78</accession>
<dbReference type="SUPFAM" id="SSF53223">
    <property type="entry name" value="Aminoacid dehydrogenase-like, N-terminal domain"/>
    <property type="match status" value="1"/>
</dbReference>
<dbReference type="Pfam" id="PF21075">
    <property type="entry name" value="GDH_ACT1"/>
    <property type="match status" value="1"/>
</dbReference>
<dbReference type="InterPro" id="IPR007780">
    <property type="entry name" value="NAD_Glu_DH_bac"/>
</dbReference>
<keyword evidence="1" id="KW-0560">Oxidoreductase</keyword>
<evidence type="ECO:0000259" key="2">
    <source>
        <dbReference type="Pfam" id="PF05088"/>
    </source>
</evidence>
<dbReference type="Gene3D" id="3.40.50.720">
    <property type="entry name" value="NAD(P)-binding Rossmann-like Domain"/>
    <property type="match status" value="1"/>
</dbReference>
<evidence type="ECO:0000256" key="1">
    <source>
        <dbReference type="ARBA" id="ARBA00023002"/>
    </source>
</evidence>
<dbReference type="Proteomes" id="UP000031599">
    <property type="component" value="Unassembled WGS sequence"/>
</dbReference>
<evidence type="ECO:0000313" key="7">
    <source>
        <dbReference type="EMBL" id="KIG12777.1"/>
    </source>
</evidence>
<evidence type="ECO:0000313" key="8">
    <source>
        <dbReference type="Proteomes" id="UP000031599"/>
    </source>
</evidence>
<dbReference type="GO" id="GO:0004069">
    <property type="term" value="F:L-aspartate:2-oxoglutarate aminotransferase activity"/>
    <property type="evidence" value="ECO:0007669"/>
    <property type="project" value="InterPro"/>
</dbReference>
<dbReference type="GO" id="GO:0006538">
    <property type="term" value="P:L-glutamate catabolic process"/>
    <property type="evidence" value="ECO:0007669"/>
    <property type="project" value="InterPro"/>
</dbReference>
<sequence length="1578" mass="175353">MSPRELSNRRIHEVRDALASYRPALEGTDINNLSRLCQAVILSIDVRDLRDTTTVELIEQLEHVLAMLEQRSTGEIKTAVRLHDSDVIVLESCIDDQPFLVSGVRALLAHERLEIRASLNAVTKLRRDRKGQLVDFNTGTRESIIRVEARIPDGYDVSSEALERLRGRLEQRLRLTSAMVGDFSAMKSHIRSLADEYASAAAMSAAELSVDLREAEGLLRWLCDDNYVIFSVEEYGRDGENLVALGTAATGLPARDGELLRKAGSEVTRLVRYQRSREESPVHRAGKPGHFVFTAVNRSGEPTGVTVVDGLFTYKALHTPPEEIPYLRAALRDFLRDREVSVDSHRGKNITNAFNSLPLEYLLAESRTNVWELTDRVLRAEEEGGSDVHIQVGEGGRFAFVFISLPREQFSEELRVELQQLLLAELGASYSDFGVYLDRYDNAIVHFYVTAADQLRAIETDSLRAKVHAMAKGWGERLREALQHYVRDYEPDLEKFEERVDDLFADYVDAFNEEHRRRAADDRLVGDLRCIENLRAGAPLDCDLFISRTGDHPGSLNLRVFSRDPLTLSAQLPVIDSFGFEVIDQYTRELKLPHAIQYEMHTFRLNIRRERQRPVLSRVGEITRGLRAVYGGSAGRDRLNRLVVSTDLGIDDVAVLRAYVAYLHQLGVVWDSDLIHKVLVQHSTVSAALVLWLAARFDPRETGLDVALVTKTLETELRAVSNYTADRVLQAVAEVVRATVRTNAFVNPEGAALAFKIDGAGVSHGPRPRPFREIWVYHPQMEGVHLRGGRVARGGLRFSDRPDDFRTEIHGLMATQMVKNVLIVPMGAKGGFVLRHPPADRRRLREAGDSYYQVFIRALLSLTDNVVDGEVVTPDGIVHAESPDPYLVVAADKGTAHLSDTANAISMEQGFWLDDAFASGGSNGYDHKKTGITARGAWELAKRNFRELGVEPEQDVITAIGVGDMSGDVFGNGLLRSKTIKLLAAFNHMHVFIDPDPDPAASYAERERLFNLPTSSWADYDAKLLSAGGGVYQRESKEVPLSPEARAMLGIEDNAVISGDELIRAVMRLKVDLFWMGGIGTYVKAHDETHAQVGDKANDSVRVDARDLACRVFAEGANLSITDRGRVEFSRRGGAVYTAFLDNSGGVDTSDHEVNIKILFAPLLASGAITREQRNAVLVEVEGEVCQRVLANNRSQGRMVSYDVRRSRPDLWRYARTLTLLTTAVPFDPDAFAMPNADELANRHRRGDGLFKCEGAVLGSHAKMLAYRELLSDEPLPEQMALSLVRAYFPSRILELAGEEALANHLLFREIATTMAVNHIVDNAGCSFFAEMTTATGRSRRDVAVAYLQALELGGIEALLAELHALEDKHRQEGVYRAMERLGFALEDATFYLLGPIAEGGTIDSAKTQALLATILDYVPKTSRHRSRLERHVDLLTEAGIPPALALAVARTRFLLIVFDAIEIGRTQNKPPEQVLRLRLAVSDAMRMSELQSAISRMELASTWDGPAVLSLGRQLEFHAHKMTLLVEDDDIDGMINAYGLGNVQKLIGEYLEGDVTVASLVMLDGQLRRLLPPMRGG</sequence>
<dbReference type="Pfam" id="PF05088">
    <property type="entry name" value="Bac_GDH_CD"/>
    <property type="match status" value="1"/>
</dbReference>
<dbReference type="Pfam" id="PF21077">
    <property type="entry name" value="GDH_ACT3"/>
    <property type="match status" value="1"/>
</dbReference>
<evidence type="ECO:0000259" key="3">
    <source>
        <dbReference type="Pfam" id="PF21074"/>
    </source>
</evidence>
<feature type="domain" description="NAD-glutamate dehydrogenase ACT3" evidence="6">
    <location>
        <begin position="548"/>
        <end position="610"/>
    </location>
</feature>
<dbReference type="PANTHER" id="PTHR43403:SF1">
    <property type="entry name" value="NAD-SPECIFIC GLUTAMATE DEHYDROGENASE"/>
    <property type="match status" value="1"/>
</dbReference>
<dbReference type="Pfam" id="PF21078">
    <property type="entry name" value="GDH_HM3"/>
    <property type="match status" value="1"/>
</dbReference>
<evidence type="ECO:0000259" key="4">
    <source>
        <dbReference type="Pfam" id="PF21075"/>
    </source>
</evidence>
<dbReference type="InterPro" id="IPR046346">
    <property type="entry name" value="Aminoacid_DH-like_N_sf"/>
</dbReference>
<feature type="domain" description="NAD-glutamate dehydrogenase N-terminal ACT1" evidence="4">
    <location>
        <begin position="43"/>
        <end position="148"/>
    </location>
</feature>
<feature type="domain" description="NAD-specific glutamate dehydrogenase C-terminal" evidence="3">
    <location>
        <begin position="1247"/>
        <end position="1527"/>
    </location>
</feature>
<dbReference type="Pfam" id="PF21074">
    <property type="entry name" value="GDH_C"/>
    <property type="match status" value="1"/>
</dbReference>
<evidence type="ECO:0000259" key="5">
    <source>
        <dbReference type="Pfam" id="PF21076"/>
    </source>
</evidence>
<comment type="caution">
    <text evidence="7">The sequence shown here is derived from an EMBL/GenBank/DDBJ whole genome shotgun (WGS) entry which is preliminary data.</text>
</comment>
<feature type="domain" description="NAD-glutamate dehydrogenase ACT2" evidence="5">
    <location>
        <begin position="395"/>
        <end position="474"/>
    </location>
</feature>
<dbReference type="InterPro" id="IPR028971">
    <property type="entry name" value="NAD-GDH_cat"/>
</dbReference>
<dbReference type="InterPro" id="IPR049064">
    <property type="entry name" value="NAD_Glu_DH_ACT3"/>
</dbReference>
<protein>
    <submittedName>
        <fullName evidence="7">NAD-specific glutamate dehydrogenase</fullName>
    </submittedName>
</protein>
<dbReference type="SUPFAM" id="SSF51735">
    <property type="entry name" value="NAD(P)-binding Rossmann-fold domains"/>
    <property type="match status" value="1"/>
</dbReference>
<dbReference type="InterPro" id="IPR049056">
    <property type="entry name" value="NAD_Glu_DH_HM3"/>
</dbReference>
<proteinExistence type="predicted"/>
<dbReference type="InterPro" id="IPR036291">
    <property type="entry name" value="NAD(P)-bd_dom_sf"/>
</dbReference>
<reference evidence="7 8" key="1">
    <citation type="submission" date="2014-12" db="EMBL/GenBank/DDBJ databases">
        <title>Genome assembly of Enhygromyxa salina DSM 15201.</title>
        <authorList>
            <person name="Sharma G."/>
            <person name="Subramanian S."/>
        </authorList>
    </citation>
    <scope>NUCLEOTIDE SEQUENCE [LARGE SCALE GENOMIC DNA]</scope>
    <source>
        <strain evidence="7 8">DSM 15201</strain>
    </source>
</reference>
<gene>
    <name evidence="7" type="ORF">DB30_01038</name>
</gene>
<dbReference type="PANTHER" id="PTHR43403">
    <property type="entry name" value="NAD-SPECIFIC GLUTAMATE DEHYDROGENASE"/>
    <property type="match status" value="1"/>
</dbReference>
<dbReference type="RefSeq" id="WP_052557056.1">
    <property type="nucleotide sequence ID" value="NZ_JMCC02000119.1"/>
</dbReference>
<dbReference type="Pfam" id="PF21076">
    <property type="entry name" value="GDH_ACT2"/>
    <property type="match status" value="1"/>
</dbReference>
<dbReference type="GO" id="GO:0004352">
    <property type="term" value="F:glutamate dehydrogenase (NAD+) activity"/>
    <property type="evidence" value="ECO:0007669"/>
    <property type="project" value="InterPro"/>
</dbReference>
<feature type="domain" description="NAD-glutamate dehydrogenase catalytic" evidence="2">
    <location>
        <begin position="713"/>
        <end position="1201"/>
    </location>
</feature>
<dbReference type="EMBL" id="JMCC02000119">
    <property type="protein sequence ID" value="KIG12777.1"/>
    <property type="molecule type" value="Genomic_DNA"/>
</dbReference>
<dbReference type="InterPro" id="IPR049062">
    <property type="entry name" value="NAD_Glu_DH_ACT2"/>
</dbReference>
<evidence type="ECO:0000259" key="6">
    <source>
        <dbReference type="Pfam" id="PF21077"/>
    </source>
</evidence>
<dbReference type="InterPro" id="IPR024727">
    <property type="entry name" value="NAD_Glu_DH_N_ACT1"/>
</dbReference>
<dbReference type="InterPro" id="IPR048381">
    <property type="entry name" value="GDH_C"/>
</dbReference>